<evidence type="ECO:0000259" key="1">
    <source>
        <dbReference type="Pfam" id="PF03435"/>
    </source>
</evidence>
<feature type="domain" description="Saccharopine dehydrogenase NADP binding" evidence="1">
    <location>
        <begin position="12"/>
        <end position="135"/>
    </location>
</feature>
<name>A0ABS1ME47_9NOCA</name>
<evidence type="ECO:0000313" key="2">
    <source>
        <dbReference type="EMBL" id="MBL1077453.1"/>
    </source>
</evidence>
<comment type="caution">
    <text evidence="2">The sequence shown here is derived from an EMBL/GenBank/DDBJ whole genome shotgun (WGS) entry which is preliminary data.</text>
</comment>
<evidence type="ECO:0000313" key="3">
    <source>
        <dbReference type="Proteomes" id="UP000602198"/>
    </source>
</evidence>
<dbReference type="SUPFAM" id="SSF51735">
    <property type="entry name" value="NAD(P)-binding Rossmann-fold domains"/>
    <property type="match status" value="1"/>
</dbReference>
<accession>A0ABS1ME47</accession>
<dbReference type="Proteomes" id="UP000602198">
    <property type="component" value="Unassembled WGS sequence"/>
</dbReference>
<dbReference type="PANTHER" id="PTHR43781:SF1">
    <property type="entry name" value="SACCHAROPINE DEHYDROGENASE"/>
    <property type="match status" value="1"/>
</dbReference>
<reference evidence="2 3" key="1">
    <citation type="submission" date="2021-01" db="EMBL/GenBank/DDBJ databases">
        <title>WGS of actinomycetes isolated from Thailand.</title>
        <authorList>
            <person name="Thawai C."/>
        </authorList>
    </citation>
    <scope>NUCLEOTIDE SEQUENCE [LARGE SCALE GENOMIC DNA]</scope>
    <source>
        <strain evidence="2 3">LPG 2</strain>
    </source>
</reference>
<sequence length="355" mass="36721">MTKQISTQSPTVAVYGATGHTGGYILGELRRRAFTPILVGRNADRLRAAAEAAGLPDAEIRVADLNDHAALVAAFTGADVVISGLAAFIDFGEAVLAAAIAAGAHYTDTSGEQNFLRKVLNDYNTRAEAAGVTVVSGITDNNLSGDLLAYLTTRRVQGPAELVISHLSLSGGHGSKGSAKTVLANLDSFRDGGFHYENGEFRTGPATRYTEMVFPGAAAPTAVGKFPQSSVLTIPRHSDVSYVAGALDATILGHLSGFTAEAIEAMPDTPDSDLRYYLIVDTYGADGAVVRGLLSGVDSYRDSAIMAVEVAARLGTGVAKPGALAPAEAFDPEDFLNALAPHGITFGIGEAPARA</sequence>
<dbReference type="Pfam" id="PF03435">
    <property type="entry name" value="Sacchrp_dh_NADP"/>
    <property type="match status" value="1"/>
</dbReference>
<protein>
    <submittedName>
        <fullName evidence="2">Saccharopine dehydrogenase NADP-binding domain-containing protein</fullName>
    </submittedName>
</protein>
<gene>
    <name evidence="2" type="ORF">JK358_23905</name>
</gene>
<dbReference type="InterPro" id="IPR005097">
    <property type="entry name" value="Sacchrp_dh_NADP-bd"/>
</dbReference>
<dbReference type="RefSeq" id="WP_201950738.1">
    <property type="nucleotide sequence ID" value="NZ_JAERRJ010000009.1"/>
</dbReference>
<proteinExistence type="predicted"/>
<dbReference type="Gene3D" id="3.40.50.720">
    <property type="entry name" value="NAD(P)-binding Rossmann-like Domain"/>
    <property type="match status" value="1"/>
</dbReference>
<organism evidence="2 3">
    <name type="scientific">Nocardia acididurans</name>
    <dbReference type="NCBI Taxonomy" id="2802282"/>
    <lineage>
        <taxon>Bacteria</taxon>
        <taxon>Bacillati</taxon>
        <taxon>Actinomycetota</taxon>
        <taxon>Actinomycetes</taxon>
        <taxon>Mycobacteriales</taxon>
        <taxon>Nocardiaceae</taxon>
        <taxon>Nocardia</taxon>
    </lineage>
</organism>
<dbReference type="InterPro" id="IPR036291">
    <property type="entry name" value="NAD(P)-bd_dom_sf"/>
</dbReference>
<dbReference type="EMBL" id="JAERRJ010000009">
    <property type="protein sequence ID" value="MBL1077453.1"/>
    <property type="molecule type" value="Genomic_DNA"/>
</dbReference>
<keyword evidence="3" id="KW-1185">Reference proteome</keyword>
<dbReference type="PANTHER" id="PTHR43781">
    <property type="entry name" value="SACCHAROPINE DEHYDROGENASE"/>
    <property type="match status" value="1"/>
</dbReference>